<dbReference type="EMBL" id="SJPQ01000002">
    <property type="protein sequence ID" value="TWT88618.1"/>
    <property type="molecule type" value="Genomic_DNA"/>
</dbReference>
<comment type="caution">
    <text evidence="2">The sequence shown here is derived from an EMBL/GenBank/DDBJ whole genome shotgun (WGS) entry which is preliminary data.</text>
</comment>
<organism evidence="2 3">
    <name type="scientific">Pseudobythopirellula maris</name>
    <dbReference type="NCBI Taxonomy" id="2527991"/>
    <lineage>
        <taxon>Bacteria</taxon>
        <taxon>Pseudomonadati</taxon>
        <taxon>Planctomycetota</taxon>
        <taxon>Planctomycetia</taxon>
        <taxon>Pirellulales</taxon>
        <taxon>Lacipirellulaceae</taxon>
        <taxon>Pseudobythopirellula</taxon>
    </lineage>
</organism>
<name>A0A5C5ZN82_9BACT</name>
<keyword evidence="3" id="KW-1185">Reference proteome</keyword>
<sequence>MFASKRRPGVLASAGSQRGRRHGEARRLTRRTPREAGGDSLSPPCPVTSRGLLGSRRYSSPFSIANRCVRFEM</sequence>
<dbReference type="AlphaFoldDB" id="A0A5C5ZN82"/>
<protein>
    <submittedName>
        <fullName evidence="2">Uncharacterized protein</fullName>
    </submittedName>
</protein>
<proteinExistence type="predicted"/>
<accession>A0A5C5ZN82</accession>
<evidence type="ECO:0000313" key="3">
    <source>
        <dbReference type="Proteomes" id="UP000315440"/>
    </source>
</evidence>
<feature type="compositionally biased region" description="Basic residues" evidence="1">
    <location>
        <begin position="18"/>
        <end position="31"/>
    </location>
</feature>
<evidence type="ECO:0000256" key="1">
    <source>
        <dbReference type="SAM" id="MobiDB-lite"/>
    </source>
</evidence>
<gene>
    <name evidence="2" type="ORF">Mal64_21030</name>
</gene>
<feature type="region of interest" description="Disordered" evidence="1">
    <location>
        <begin position="1"/>
        <end position="56"/>
    </location>
</feature>
<reference evidence="2 3" key="1">
    <citation type="submission" date="2019-02" db="EMBL/GenBank/DDBJ databases">
        <title>Deep-cultivation of Planctomycetes and their phenomic and genomic characterization uncovers novel biology.</title>
        <authorList>
            <person name="Wiegand S."/>
            <person name="Jogler M."/>
            <person name="Boedeker C."/>
            <person name="Pinto D."/>
            <person name="Vollmers J."/>
            <person name="Rivas-Marin E."/>
            <person name="Kohn T."/>
            <person name="Peeters S.H."/>
            <person name="Heuer A."/>
            <person name="Rast P."/>
            <person name="Oberbeckmann S."/>
            <person name="Bunk B."/>
            <person name="Jeske O."/>
            <person name="Meyerdierks A."/>
            <person name="Storesund J.E."/>
            <person name="Kallscheuer N."/>
            <person name="Luecker S."/>
            <person name="Lage O.M."/>
            <person name="Pohl T."/>
            <person name="Merkel B.J."/>
            <person name="Hornburger P."/>
            <person name="Mueller R.-W."/>
            <person name="Bruemmer F."/>
            <person name="Labrenz M."/>
            <person name="Spormann A.M."/>
            <person name="Op Den Camp H."/>
            <person name="Overmann J."/>
            <person name="Amann R."/>
            <person name="Jetten M.S.M."/>
            <person name="Mascher T."/>
            <person name="Medema M.H."/>
            <person name="Devos D.P."/>
            <person name="Kaster A.-K."/>
            <person name="Ovreas L."/>
            <person name="Rohde M."/>
            <person name="Galperin M.Y."/>
            <person name="Jogler C."/>
        </authorList>
    </citation>
    <scope>NUCLEOTIDE SEQUENCE [LARGE SCALE GENOMIC DNA]</scope>
    <source>
        <strain evidence="2 3">Mal64</strain>
    </source>
</reference>
<evidence type="ECO:0000313" key="2">
    <source>
        <dbReference type="EMBL" id="TWT88618.1"/>
    </source>
</evidence>
<dbReference type="Proteomes" id="UP000315440">
    <property type="component" value="Unassembled WGS sequence"/>
</dbReference>